<dbReference type="AlphaFoldDB" id="A0ABD2VKC1"/>
<dbReference type="GO" id="GO:0003677">
    <property type="term" value="F:DNA binding"/>
    <property type="evidence" value="ECO:0007669"/>
    <property type="project" value="UniProtKB-KW"/>
</dbReference>
<keyword evidence="4" id="KW-0862">Zinc</keyword>
<evidence type="ECO:0000256" key="9">
    <source>
        <dbReference type="ARBA" id="ARBA00056472"/>
    </source>
</evidence>
<feature type="compositionally biased region" description="Low complexity" evidence="11">
    <location>
        <begin position="243"/>
        <end position="261"/>
    </location>
</feature>
<evidence type="ECO:0000256" key="8">
    <source>
        <dbReference type="ARBA" id="ARBA00023242"/>
    </source>
</evidence>
<keyword evidence="3 10" id="KW-0863">Zinc-finger</keyword>
<reference evidence="13 14" key="1">
    <citation type="submission" date="2024-05" db="EMBL/GenBank/DDBJ databases">
        <title>De novo assembly of an allotetraploid wild potato.</title>
        <authorList>
            <person name="Hosaka A.J."/>
        </authorList>
    </citation>
    <scope>NUCLEOTIDE SEQUENCE [LARGE SCALE GENOMIC DNA]</scope>
    <source>
        <tissue evidence="13">Young leaves</tissue>
    </source>
</reference>
<keyword evidence="8" id="KW-0539">Nucleus</keyword>
<gene>
    <name evidence="13" type="ORF">AABB24_001310</name>
</gene>
<evidence type="ECO:0000256" key="7">
    <source>
        <dbReference type="ARBA" id="ARBA00023163"/>
    </source>
</evidence>
<accession>A0ABD2VKC1</accession>
<evidence type="ECO:0000256" key="1">
    <source>
        <dbReference type="ARBA" id="ARBA00004123"/>
    </source>
</evidence>
<keyword evidence="2" id="KW-0479">Metal-binding</keyword>
<dbReference type="Pfam" id="PF03110">
    <property type="entry name" value="SBP"/>
    <property type="match status" value="1"/>
</dbReference>
<feature type="domain" description="SBP-type" evidence="12">
    <location>
        <begin position="164"/>
        <end position="241"/>
    </location>
</feature>
<keyword evidence="5" id="KW-0805">Transcription regulation</keyword>
<evidence type="ECO:0000256" key="4">
    <source>
        <dbReference type="ARBA" id="ARBA00022833"/>
    </source>
</evidence>
<feature type="region of interest" description="Disordered" evidence="11">
    <location>
        <begin position="235"/>
        <end position="276"/>
    </location>
</feature>
<dbReference type="GO" id="GO:0005634">
    <property type="term" value="C:nucleus"/>
    <property type="evidence" value="ECO:0007669"/>
    <property type="project" value="UniProtKB-SubCell"/>
</dbReference>
<dbReference type="InterPro" id="IPR004333">
    <property type="entry name" value="SBP_dom"/>
</dbReference>
<dbReference type="PROSITE" id="PS51141">
    <property type="entry name" value="ZF_SBP"/>
    <property type="match status" value="1"/>
</dbReference>
<evidence type="ECO:0000256" key="5">
    <source>
        <dbReference type="ARBA" id="ARBA00023015"/>
    </source>
</evidence>
<evidence type="ECO:0000256" key="3">
    <source>
        <dbReference type="ARBA" id="ARBA00022771"/>
    </source>
</evidence>
<evidence type="ECO:0000313" key="13">
    <source>
        <dbReference type="EMBL" id="KAL3381130.1"/>
    </source>
</evidence>
<evidence type="ECO:0000313" key="14">
    <source>
        <dbReference type="Proteomes" id="UP001627284"/>
    </source>
</evidence>
<comment type="subcellular location">
    <subcellularLocation>
        <location evidence="1">Nucleus</location>
    </subcellularLocation>
</comment>
<evidence type="ECO:0000256" key="6">
    <source>
        <dbReference type="ARBA" id="ARBA00023125"/>
    </source>
</evidence>
<evidence type="ECO:0000256" key="10">
    <source>
        <dbReference type="PROSITE-ProRule" id="PRU00470"/>
    </source>
</evidence>
<dbReference type="GO" id="GO:0008270">
    <property type="term" value="F:zinc ion binding"/>
    <property type="evidence" value="ECO:0007669"/>
    <property type="project" value="UniProtKB-KW"/>
</dbReference>
<organism evidence="13 14">
    <name type="scientific">Solanum stoloniferum</name>
    <dbReference type="NCBI Taxonomy" id="62892"/>
    <lineage>
        <taxon>Eukaryota</taxon>
        <taxon>Viridiplantae</taxon>
        <taxon>Streptophyta</taxon>
        <taxon>Embryophyta</taxon>
        <taxon>Tracheophyta</taxon>
        <taxon>Spermatophyta</taxon>
        <taxon>Magnoliopsida</taxon>
        <taxon>eudicotyledons</taxon>
        <taxon>Gunneridae</taxon>
        <taxon>Pentapetalae</taxon>
        <taxon>asterids</taxon>
        <taxon>lamiids</taxon>
        <taxon>Solanales</taxon>
        <taxon>Solanaceae</taxon>
        <taxon>Solanoideae</taxon>
        <taxon>Solaneae</taxon>
        <taxon>Solanum</taxon>
    </lineage>
</organism>
<dbReference type="SUPFAM" id="SSF103612">
    <property type="entry name" value="SBT domain"/>
    <property type="match status" value="1"/>
</dbReference>
<dbReference type="InterPro" id="IPR044817">
    <property type="entry name" value="SBP-like"/>
</dbReference>
<evidence type="ECO:0000259" key="12">
    <source>
        <dbReference type="PROSITE" id="PS51141"/>
    </source>
</evidence>
<dbReference type="FunFam" id="4.10.1100.10:FF:000001">
    <property type="entry name" value="Squamosa promoter-binding-like protein 14"/>
    <property type="match status" value="1"/>
</dbReference>
<keyword evidence="7" id="KW-0804">Transcription</keyword>
<dbReference type="Proteomes" id="UP001627284">
    <property type="component" value="Unassembled WGS sequence"/>
</dbReference>
<dbReference type="InterPro" id="IPR036893">
    <property type="entry name" value="SBP_sf"/>
</dbReference>
<sequence length="303" mass="34425">MLDYEWENQSTFMFTSDQNTEEENDQNNNQFLDPQAHFPHITNYQHQQQQQQQLQLQNPQFPQFQATPNNTHLISSMYDPRAYGVSYTQTHETSMLSLQPTGGFMVVPKSEPQFGGGIHDFSSSSSRIGLNLGGRTYFASSSEDDFVNRLYRRTRAVDAGSVNSPKCQAEGCNADLTHAKHYHRRHKVCEFHSKAATVIAAGLTQRFCQQCSRFHVLSEFDNGKRSCRKRLADHNRRRRKNIQQENNKKQSQPSSKSPAESGAQSSTVTVAISPSRIPVDGFRQRTYQQVTTTTSSPIYFSNG</sequence>
<dbReference type="EMBL" id="JBJKTR010000001">
    <property type="protein sequence ID" value="KAL3381130.1"/>
    <property type="molecule type" value="Genomic_DNA"/>
</dbReference>
<proteinExistence type="predicted"/>
<keyword evidence="14" id="KW-1185">Reference proteome</keyword>
<name>A0ABD2VKC1_9SOLN</name>
<protein>
    <recommendedName>
        <fullName evidence="12">SBP-type domain-containing protein</fullName>
    </recommendedName>
</protein>
<dbReference type="Gene3D" id="4.10.1100.10">
    <property type="entry name" value="Transcription factor, SBP-box domain"/>
    <property type="match status" value="1"/>
</dbReference>
<evidence type="ECO:0000256" key="11">
    <source>
        <dbReference type="SAM" id="MobiDB-lite"/>
    </source>
</evidence>
<evidence type="ECO:0000256" key="2">
    <source>
        <dbReference type="ARBA" id="ARBA00022723"/>
    </source>
</evidence>
<feature type="compositionally biased region" description="Polar residues" evidence="11">
    <location>
        <begin position="262"/>
        <end position="272"/>
    </location>
</feature>
<comment type="function">
    <text evidence="9">Probable transcriptional factor. Binds to the promoter of the SQUAMOSA gene.</text>
</comment>
<comment type="caution">
    <text evidence="13">The sequence shown here is derived from an EMBL/GenBank/DDBJ whole genome shotgun (WGS) entry which is preliminary data.</text>
</comment>
<keyword evidence="6" id="KW-0238">DNA-binding</keyword>
<dbReference type="PANTHER" id="PTHR31251">
    <property type="entry name" value="SQUAMOSA PROMOTER-BINDING-LIKE PROTEIN 4"/>
    <property type="match status" value="1"/>
</dbReference>
<dbReference type="PANTHER" id="PTHR31251:SF203">
    <property type="entry name" value="SBP-TYPE DOMAIN-CONTAINING PROTEIN"/>
    <property type="match status" value="1"/>
</dbReference>